<sequence>MKEVQDLNIKINDRSQPPIEILIGGDIAGKLYCREQHILTPKLTDLWTLDVLGIENPEERKSNQEHEQDILDNFQKTVTRKSS</sequence>
<dbReference type="EMBL" id="JALNTZ010000005">
    <property type="protein sequence ID" value="KAJ3652254.1"/>
    <property type="molecule type" value="Genomic_DNA"/>
</dbReference>
<reference evidence="2" key="1">
    <citation type="journal article" date="2023" name="G3 (Bethesda)">
        <title>Whole genome assemblies of Zophobas morio and Tenebrio molitor.</title>
        <authorList>
            <person name="Kaur S."/>
            <person name="Stinson S.A."/>
            <person name="diCenzo G.C."/>
        </authorList>
    </citation>
    <scope>NUCLEOTIDE SEQUENCE</scope>
    <source>
        <strain evidence="2">QUZm001</strain>
    </source>
</reference>
<gene>
    <name evidence="2" type="ORF">Zmor_018235</name>
</gene>
<keyword evidence="3" id="KW-1185">Reference proteome</keyword>
<evidence type="ECO:0000313" key="3">
    <source>
        <dbReference type="Proteomes" id="UP001168821"/>
    </source>
</evidence>
<dbReference type="Proteomes" id="UP001168821">
    <property type="component" value="Unassembled WGS sequence"/>
</dbReference>
<name>A0AA38MDQ9_9CUCU</name>
<comment type="caution">
    <text evidence="2">The sequence shown here is derived from an EMBL/GenBank/DDBJ whole genome shotgun (WGS) entry which is preliminary data.</text>
</comment>
<feature type="compositionally biased region" description="Basic and acidic residues" evidence="1">
    <location>
        <begin position="58"/>
        <end position="69"/>
    </location>
</feature>
<evidence type="ECO:0000256" key="1">
    <source>
        <dbReference type="SAM" id="MobiDB-lite"/>
    </source>
</evidence>
<protein>
    <submittedName>
        <fullName evidence="2">Uncharacterized protein</fullName>
    </submittedName>
</protein>
<organism evidence="2 3">
    <name type="scientific">Zophobas morio</name>
    <dbReference type="NCBI Taxonomy" id="2755281"/>
    <lineage>
        <taxon>Eukaryota</taxon>
        <taxon>Metazoa</taxon>
        <taxon>Ecdysozoa</taxon>
        <taxon>Arthropoda</taxon>
        <taxon>Hexapoda</taxon>
        <taxon>Insecta</taxon>
        <taxon>Pterygota</taxon>
        <taxon>Neoptera</taxon>
        <taxon>Endopterygota</taxon>
        <taxon>Coleoptera</taxon>
        <taxon>Polyphaga</taxon>
        <taxon>Cucujiformia</taxon>
        <taxon>Tenebrionidae</taxon>
        <taxon>Zophobas</taxon>
    </lineage>
</organism>
<accession>A0AA38MDQ9</accession>
<evidence type="ECO:0000313" key="2">
    <source>
        <dbReference type="EMBL" id="KAJ3652254.1"/>
    </source>
</evidence>
<proteinExistence type="predicted"/>
<dbReference type="AlphaFoldDB" id="A0AA38MDQ9"/>
<feature type="region of interest" description="Disordered" evidence="1">
    <location>
        <begin position="58"/>
        <end position="83"/>
    </location>
</feature>